<dbReference type="InterPro" id="IPR005017">
    <property type="entry name" value="OMPP1/FadL/TodX"/>
</dbReference>
<evidence type="ECO:0000256" key="2">
    <source>
        <dbReference type="ARBA" id="ARBA00008163"/>
    </source>
</evidence>
<sequence length="576" mass="62986">MQPNYISFLYTYNLKMKYQKITLVAALIAMATTTKAGGLLTNTNQNIAFNRNFARVGAIGIDGVYFNPAGVVFLDEGFHISLNFQNVYQTRELTSTFSVPAFANTPYEYPFKLNGGDPTNGSKSYIGKASVPILPSFQVAYNKGNWSFQAGFGLTGGGGKAAFNEGLPSFERPISLLPALINQQLPTFAALLGQNEAPATSYSMQSYMSGQQYNFGLQLGAAYKINENLSVFGGARFNYIYNKYEGNITNISANVGGNNQNLFDYFDSKVKALNEKASALQAQAVAAQTQAAALQAQANATTDPATKAQLQAAAAQYSAGAQKASEGAKLVSAGADKLNSSKELVKDRYVEVSQRGWGITPILGIDYRTGKWNFAARYEFTTKFNIENNTKRDDTQRYENGVNTPNDIPGILALGAQYEVLKNLRVMAGYNHYFDKDARMDNDKQRFLKHNTQEFLAGVEWDINPSVTVSAGGQRTLYGLGDGKYLTDLSFVTSSYSLGFGAKIKVAKNAHLNVAYFFTNYSKFTKEYNDAIVIGKEQVTQPDGSVMVQPKTIATKNTDIFTRTNKVLGVGLDIDF</sequence>
<evidence type="ECO:0000256" key="3">
    <source>
        <dbReference type="ARBA" id="ARBA00022452"/>
    </source>
</evidence>
<feature type="coiled-coil region" evidence="8">
    <location>
        <begin position="270"/>
        <end position="297"/>
    </location>
</feature>
<dbReference type="PANTHER" id="PTHR35093:SF8">
    <property type="entry name" value="OUTER MEMBRANE PROTEIN NMB0088-RELATED"/>
    <property type="match status" value="1"/>
</dbReference>
<name>A0AAX2F684_9BACT</name>
<feature type="signal peptide" evidence="9">
    <location>
        <begin position="1"/>
        <end position="36"/>
    </location>
</feature>
<keyword evidence="7" id="KW-0998">Cell outer membrane</keyword>
<dbReference type="Gene3D" id="2.40.160.60">
    <property type="entry name" value="Outer membrane protein transport protein (OMPP1/FadL/TodX)"/>
    <property type="match status" value="1"/>
</dbReference>
<dbReference type="PANTHER" id="PTHR35093">
    <property type="entry name" value="OUTER MEMBRANE PROTEIN NMB0088-RELATED"/>
    <property type="match status" value="1"/>
</dbReference>
<keyword evidence="5 9" id="KW-0732">Signal</keyword>
<organism evidence="10 11">
    <name type="scientific">Prevotella scopos JCM 17725</name>
    <dbReference type="NCBI Taxonomy" id="1236518"/>
    <lineage>
        <taxon>Bacteria</taxon>
        <taxon>Pseudomonadati</taxon>
        <taxon>Bacteroidota</taxon>
        <taxon>Bacteroidia</taxon>
        <taxon>Bacteroidales</taxon>
        <taxon>Prevotellaceae</taxon>
        <taxon>Prevotella</taxon>
    </lineage>
</organism>
<evidence type="ECO:0000256" key="7">
    <source>
        <dbReference type="ARBA" id="ARBA00023237"/>
    </source>
</evidence>
<evidence type="ECO:0000256" key="1">
    <source>
        <dbReference type="ARBA" id="ARBA00004571"/>
    </source>
</evidence>
<evidence type="ECO:0000256" key="6">
    <source>
        <dbReference type="ARBA" id="ARBA00023136"/>
    </source>
</evidence>
<dbReference type="GO" id="GO:0015483">
    <property type="term" value="F:long-chain fatty acid transporting porin activity"/>
    <property type="evidence" value="ECO:0007669"/>
    <property type="project" value="TreeGrafter"/>
</dbReference>
<accession>A0AAX2F684</accession>
<comment type="similarity">
    <text evidence="2">Belongs to the OmpP1/FadL family.</text>
</comment>
<dbReference type="EMBL" id="FQWA01000027">
    <property type="protein sequence ID" value="SHG02479.1"/>
    <property type="molecule type" value="Genomic_DNA"/>
</dbReference>
<protein>
    <recommendedName>
        <fullName evidence="12">Outer membrane protein beta-barrel domain-containing protein</fullName>
    </recommendedName>
</protein>
<evidence type="ECO:0000313" key="11">
    <source>
        <dbReference type="Proteomes" id="UP000184105"/>
    </source>
</evidence>
<evidence type="ECO:0000256" key="5">
    <source>
        <dbReference type="ARBA" id="ARBA00022729"/>
    </source>
</evidence>
<gene>
    <name evidence="10" type="ORF">SAMN05444364_12729</name>
</gene>
<dbReference type="Proteomes" id="UP000184105">
    <property type="component" value="Unassembled WGS sequence"/>
</dbReference>
<comment type="subcellular location">
    <subcellularLocation>
        <location evidence="1">Cell outer membrane</location>
        <topology evidence="1">Multi-pass membrane protein</topology>
    </subcellularLocation>
</comment>
<keyword evidence="4" id="KW-0812">Transmembrane</keyword>
<dbReference type="AlphaFoldDB" id="A0AAX2F684"/>
<evidence type="ECO:0008006" key="12">
    <source>
        <dbReference type="Google" id="ProtNLM"/>
    </source>
</evidence>
<keyword evidence="11" id="KW-1185">Reference proteome</keyword>
<keyword evidence="8" id="KW-0175">Coiled coil</keyword>
<evidence type="ECO:0000256" key="9">
    <source>
        <dbReference type="SAM" id="SignalP"/>
    </source>
</evidence>
<keyword evidence="3" id="KW-1134">Transmembrane beta strand</keyword>
<evidence type="ECO:0000313" key="10">
    <source>
        <dbReference type="EMBL" id="SHG02479.1"/>
    </source>
</evidence>
<keyword evidence="6" id="KW-0472">Membrane</keyword>
<reference evidence="10 11" key="1">
    <citation type="submission" date="2016-11" db="EMBL/GenBank/DDBJ databases">
        <authorList>
            <person name="Varghese N."/>
            <person name="Submissions S."/>
        </authorList>
    </citation>
    <scope>NUCLEOTIDE SEQUENCE [LARGE SCALE GENOMIC DNA]</scope>
    <source>
        <strain evidence="10 11">DSM 22613</strain>
    </source>
</reference>
<feature type="chain" id="PRO_5043320661" description="Outer membrane protein beta-barrel domain-containing protein" evidence="9">
    <location>
        <begin position="37"/>
        <end position="576"/>
    </location>
</feature>
<proteinExistence type="inferred from homology"/>
<dbReference type="SUPFAM" id="SSF56935">
    <property type="entry name" value="Porins"/>
    <property type="match status" value="1"/>
</dbReference>
<evidence type="ECO:0000256" key="8">
    <source>
        <dbReference type="SAM" id="Coils"/>
    </source>
</evidence>
<comment type="caution">
    <text evidence="10">The sequence shown here is derived from an EMBL/GenBank/DDBJ whole genome shotgun (WGS) entry which is preliminary data.</text>
</comment>
<evidence type="ECO:0000256" key="4">
    <source>
        <dbReference type="ARBA" id="ARBA00022692"/>
    </source>
</evidence>
<dbReference type="GO" id="GO:0009279">
    <property type="term" value="C:cell outer membrane"/>
    <property type="evidence" value="ECO:0007669"/>
    <property type="project" value="UniProtKB-SubCell"/>
</dbReference>